<name>A0A7C6A7U0_UNCW3</name>
<accession>A0A7C6A7U0</accession>
<gene>
    <name evidence="1" type="ORF">ENW73_00570</name>
</gene>
<dbReference type="EMBL" id="DTLI01000016">
    <property type="protein sequence ID" value="HHS51348.1"/>
    <property type="molecule type" value="Genomic_DNA"/>
</dbReference>
<dbReference type="AlphaFoldDB" id="A0A7C6A7U0"/>
<evidence type="ECO:0000313" key="1">
    <source>
        <dbReference type="EMBL" id="HHS51348.1"/>
    </source>
</evidence>
<reference evidence="1" key="1">
    <citation type="journal article" date="2020" name="mSystems">
        <title>Genome- and Community-Level Interaction Insights into Carbon Utilization and Element Cycling Functions of Hydrothermarchaeota in Hydrothermal Sediment.</title>
        <authorList>
            <person name="Zhou Z."/>
            <person name="Liu Y."/>
            <person name="Xu W."/>
            <person name="Pan J."/>
            <person name="Luo Z.H."/>
            <person name="Li M."/>
        </authorList>
    </citation>
    <scope>NUCLEOTIDE SEQUENCE [LARGE SCALE GENOMIC DNA]</scope>
    <source>
        <strain evidence="1">SpSt-876</strain>
    </source>
</reference>
<comment type="caution">
    <text evidence="1">The sequence shown here is derived from an EMBL/GenBank/DDBJ whole genome shotgun (WGS) entry which is preliminary data.</text>
</comment>
<sequence>MRKSQLRLIWFLARKIGYDSEILHSLIKKMTHKTSLKELSDDETKKVINKLKQFAGENENYHSHPIKVNEIGETIEYASPAQLYCIKFYAEKLKFTPQSLTTFIAQYLKLNRYTLDLKQLTKRQATSLIIRLKTQYQRQQAKIKFQQSQSTLFS</sequence>
<proteinExistence type="predicted"/>
<protein>
    <submittedName>
        <fullName evidence="1">DUF1018 domain-containing protein</fullName>
    </submittedName>
</protein>
<organism evidence="1">
    <name type="scientific">candidate division WOR-3 bacterium</name>
    <dbReference type="NCBI Taxonomy" id="2052148"/>
    <lineage>
        <taxon>Bacteria</taxon>
        <taxon>Bacteria division WOR-3</taxon>
    </lineage>
</organism>